<dbReference type="Proteomes" id="UP000233551">
    <property type="component" value="Unassembled WGS sequence"/>
</dbReference>
<keyword evidence="3" id="KW-1185">Reference proteome</keyword>
<feature type="region of interest" description="Disordered" evidence="1">
    <location>
        <begin position="65"/>
        <end position="145"/>
    </location>
</feature>
<sequence>MNTPKPRDPKVLMRALTRVHIRVHTEVLEACGCACWGVWEANVRASAGTCIWGTQGVRARFLAGAQVSGRATESTSASGDSFSPVSITHPHGKVDTPKSHHNARKWALTRRNSGSHTYHHTPSRNSGQEVAATGLKNLSDSKPAK</sequence>
<feature type="compositionally biased region" description="Polar residues" evidence="1">
    <location>
        <begin position="69"/>
        <end position="86"/>
    </location>
</feature>
<protein>
    <submittedName>
        <fullName evidence="2">Uncharacterized protein</fullName>
    </submittedName>
</protein>
<feature type="compositionally biased region" description="Basic residues" evidence="1">
    <location>
        <begin position="99"/>
        <end position="108"/>
    </location>
</feature>
<feature type="compositionally biased region" description="Polar residues" evidence="1">
    <location>
        <begin position="136"/>
        <end position="145"/>
    </location>
</feature>
<evidence type="ECO:0000313" key="2">
    <source>
        <dbReference type="EMBL" id="PKI57714.1"/>
    </source>
</evidence>
<proteinExistence type="predicted"/>
<name>A0A2I0JN56_PUNGR</name>
<evidence type="ECO:0000313" key="3">
    <source>
        <dbReference type="Proteomes" id="UP000233551"/>
    </source>
</evidence>
<evidence type="ECO:0000256" key="1">
    <source>
        <dbReference type="SAM" id="MobiDB-lite"/>
    </source>
</evidence>
<gene>
    <name evidence="2" type="ORF">CRG98_021892</name>
</gene>
<comment type="caution">
    <text evidence="2">The sequence shown here is derived from an EMBL/GenBank/DDBJ whole genome shotgun (WGS) entry which is preliminary data.</text>
</comment>
<dbReference type="EMBL" id="PGOL01001491">
    <property type="protein sequence ID" value="PKI57714.1"/>
    <property type="molecule type" value="Genomic_DNA"/>
</dbReference>
<reference evidence="2 3" key="1">
    <citation type="submission" date="2017-11" db="EMBL/GenBank/DDBJ databases">
        <title>De-novo sequencing of pomegranate (Punica granatum L.) genome.</title>
        <authorList>
            <person name="Akparov Z."/>
            <person name="Amiraslanov A."/>
            <person name="Hajiyeva S."/>
            <person name="Abbasov M."/>
            <person name="Kaur K."/>
            <person name="Hamwieh A."/>
            <person name="Solovyev V."/>
            <person name="Salamov A."/>
            <person name="Braich B."/>
            <person name="Kosarev P."/>
            <person name="Mahmoud A."/>
            <person name="Hajiyev E."/>
            <person name="Babayeva S."/>
            <person name="Izzatullayeva V."/>
            <person name="Mammadov A."/>
            <person name="Mammadov A."/>
            <person name="Sharifova S."/>
            <person name="Ojaghi J."/>
            <person name="Eynullazada K."/>
            <person name="Bayramov B."/>
            <person name="Abdulazimova A."/>
            <person name="Shahmuradov I."/>
        </authorList>
    </citation>
    <scope>NUCLEOTIDE SEQUENCE [LARGE SCALE GENOMIC DNA]</scope>
    <source>
        <strain evidence="3">cv. AG2017</strain>
        <tissue evidence="2">Leaf</tissue>
    </source>
</reference>
<dbReference type="AlphaFoldDB" id="A0A2I0JN56"/>
<accession>A0A2I0JN56</accession>
<organism evidence="2 3">
    <name type="scientific">Punica granatum</name>
    <name type="common">Pomegranate</name>
    <dbReference type="NCBI Taxonomy" id="22663"/>
    <lineage>
        <taxon>Eukaryota</taxon>
        <taxon>Viridiplantae</taxon>
        <taxon>Streptophyta</taxon>
        <taxon>Embryophyta</taxon>
        <taxon>Tracheophyta</taxon>
        <taxon>Spermatophyta</taxon>
        <taxon>Magnoliopsida</taxon>
        <taxon>eudicotyledons</taxon>
        <taxon>Gunneridae</taxon>
        <taxon>Pentapetalae</taxon>
        <taxon>rosids</taxon>
        <taxon>malvids</taxon>
        <taxon>Myrtales</taxon>
        <taxon>Lythraceae</taxon>
        <taxon>Punica</taxon>
    </lineage>
</organism>